<dbReference type="PANTHER" id="PTHR23406:SF34">
    <property type="entry name" value="NAD-DEPENDENT MALIC ENZYME, MITOCHONDRIAL"/>
    <property type="match status" value="1"/>
</dbReference>
<keyword evidence="8" id="KW-0456">Lyase</keyword>
<feature type="binding site" evidence="13">
    <location>
        <position position="160"/>
    </location>
    <ligand>
        <name>(S)-malate</name>
        <dbReference type="ChEBI" id="CHEBI:15589"/>
    </ligand>
</feature>
<dbReference type="GO" id="GO:0005829">
    <property type="term" value="C:cytosol"/>
    <property type="evidence" value="ECO:0007669"/>
    <property type="project" value="TreeGrafter"/>
</dbReference>
<evidence type="ECO:0000313" key="19">
    <source>
        <dbReference type="Proteomes" id="UP000663505"/>
    </source>
</evidence>
<dbReference type="Gene3D" id="3.40.50.10380">
    <property type="entry name" value="Malic enzyme, N-terminal domain"/>
    <property type="match status" value="1"/>
</dbReference>
<feature type="binding site" evidence="14">
    <location>
        <position position="249"/>
    </location>
    <ligand>
        <name>a divalent metal cation</name>
        <dbReference type="ChEBI" id="CHEBI:60240"/>
    </ligand>
</feature>
<evidence type="ECO:0000256" key="14">
    <source>
        <dbReference type="PIRSR" id="PIRSR000106-3"/>
    </source>
</evidence>
<evidence type="ECO:0000256" key="10">
    <source>
        <dbReference type="ARBA" id="ARBA00066983"/>
    </source>
</evidence>
<feature type="active site" description="Proton acceptor" evidence="12">
    <location>
        <position position="178"/>
    </location>
</feature>
<dbReference type="InterPro" id="IPR015884">
    <property type="entry name" value="Malic_enzyme_CS"/>
</dbReference>
<feature type="binding site" evidence="13">
    <location>
        <position position="423"/>
    </location>
    <ligand>
        <name>(S)-malate</name>
        <dbReference type="ChEBI" id="CHEBI:15589"/>
    </ligand>
</feature>
<evidence type="ECO:0000259" key="16">
    <source>
        <dbReference type="SMART" id="SM00919"/>
    </source>
</evidence>
<feature type="binding site" evidence="14">
    <location>
        <position position="250"/>
    </location>
    <ligand>
        <name>a divalent metal cation</name>
        <dbReference type="ChEBI" id="CHEBI:60240"/>
    </ligand>
</feature>
<evidence type="ECO:0000256" key="1">
    <source>
        <dbReference type="ARBA" id="ARBA00001911"/>
    </source>
</evidence>
<feature type="active site" description="Proton donor" evidence="12">
    <location>
        <position position="105"/>
    </location>
</feature>
<dbReference type="InterPro" id="IPR001891">
    <property type="entry name" value="Malic_OxRdtase"/>
</dbReference>
<comment type="subunit">
    <text evidence="4">Homodimer.</text>
</comment>
<dbReference type="SUPFAM" id="SSF53223">
    <property type="entry name" value="Aminoacid dehydrogenase-like, N-terminal domain"/>
    <property type="match status" value="1"/>
</dbReference>
<dbReference type="SMART" id="SM00919">
    <property type="entry name" value="Malic_M"/>
    <property type="match status" value="1"/>
</dbReference>
<comment type="similarity">
    <text evidence="3 15">Belongs to the malic enzymes family.</text>
</comment>
<feature type="domain" description="Malic enzyme N-terminal" evidence="17">
    <location>
        <begin position="82"/>
        <end position="264"/>
    </location>
</feature>
<evidence type="ECO:0000256" key="9">
    <source>
        <dbReference type="ARBA" id="ARBA00051739"/>
    </source>
</evidence>
<feature type="domain" description="Malic enzyme NAD-binding" evidence="16">
    <location>
        <begin position="274"/>
        <end position="535"/>
    </location>
</feature>
<dbReference type="GO" id="GO:0006108">
    <property type="term" value="P:malate metabolic process"/>
    <property type="evidence" value="ECO:0007669"/>
    <property type="project" value="TreeGrafter"/>
</dbReference>
<dbReference type="Proteomes" id="UP000663505">
    <property type="component" value="Chromosome"/>
</dbReference>
<gene>
    <name evidence="18" type="ORF">JZ786_08325</name>
</gene>
<dbReference type="InterPro" id="IPR037062">
    <property type="entry name" value="Malic_N_dom_sf"/>
</dbReference>
<dbReference type="PRINTS" id="PR00072">
    <property type="entry name" value="MALOXRDTASE"/>
</dbReference>
<protein>
    <recommendedName>
        <fullName evidence="11">Malolactic enzyme</fullName>
        <ecNumber evidence="10">4.1.1.101</ecNumber>
    </recommendedName>
</protein>
<keyword evidence="5 14" id="KW-0479">Metal-binding</keyword>
<dbReference type="PROSITE" id="PS00331">
    <property type="entry name" value="MALIC_ENZYMES"/>
    <property type="match status" value="1"/>
</dbReference>
<keyword evidence="6" id="KW-0520">NAD</keyword>
<dbReference type="InterPro" id="IPR036291">
    <property type="entry name" value="NAD(P)-bd_dom_sf"/>
</dbReference>
<evidence type="ECO:0000256" key="8">
    <source>
        <dbReference type="ARBA" id="ARBA00023239"/>
    </source>
</evidence>
<evidence type="ECO:0000256" key="3">
    <source>
        <dbReference type="ARBA" id="ARBA00008785"/>
    </source>
</evidence>
<proteinExistence type="inferred from homology"/>
<dbReference type="GO" id="GO:0043464">
    <property type="term" value="P:malolactic fermentation"/>
    <property type="evidence" value="ECO:0007669"/>
    <property type="project" value="UniProtKB-ARBA"/>
</dbReference>
<comment type="cofactor">
    <cofactor evidence="2">
        <name>Mn(2+)</name>
        <dbReference type="ChEBI" id="CHEBI:29035"/>
    </cofactor>
</comment>
<dbReference type="AlphaFoldDB" id="A0A9X7W1J8"/>
<dbReference type="GO" id="GO:0043883">
    <property type="term" value="F:malolactic enzyme activity"/>
    <property type="evidence" value="ECO:0007669"/>
    <property type="project" value="UniProtKB-EC"/>
</dbReference>
<comment type="catalytic activity">
    <reaction evidence="9">
        <text>(S)-malate + H(+) = (S)-lactate + CO2</text>
        <dbReference type="Rhea" id="RHEA:46276"/>
        <dbReference type="ChEBI" id="CHEBI:15378"/>
        <dbReference type="ChEBI" id="CHEBI:15589"/>
        <dbReference type="ChEBI" id="CHEBI:16526"/>
        <dbReference type="ChEBI" id="CHEBI:16651"/>
        <dbReference type="EC" id="4.1.1.101"/>
    </reaction>
</comment>
<dbReference type="GO" id="GO:0004470">
    <property type="term" value="F:malic enzyme activity"/>
    <property type="evidence" value="ECO:0007669"/>
    <property type="project" value="InterPro"/>
</dbReference>
<dbReference type="PANTHER" id="PTHR23406">
    <property type="entry name" value="MALIC ENZYME-RELATED"/>
    <property type="match status" value="1"/>
</dbReference>
<reference evidence="18 19" key="1">
    <citation type="submission" date="2021-02" db="EMBL/GenBank/DDBJ databases">
        <title>Alicyclobacillus curvatus sp. nov. and Alicyclobacillus mengziensis sp. nov., two acidophilic bacteria isolated from acid mine drainage.</title>
        <authorList>
            <person name="Huang Y."/>
        </authorList>
    </citation>
    <scope>NUCLEOTIDE SEQUENCE [LARGE SCALE GENOMIC DNA]</scope>
    <source>
        <strain evidence="18 19">S30H14</strain>
    </source>
</reference>
<dbReference type="InterPro" id="IPR012301">
    <property type="entry name" value="Malic_N_dom"/>
</dbReference>
<evidence type="ECO:0000256" key="5">
    <source>
        <dbReference type="ARBA" id="ARBA00022723"/>
    </source>
</evidence>
<evidence type="ECO:0000313" key="18">
    <source>
        <dbReference type="EMBL" id="QSO48939.1"/>
    </source>
</evidence>
<comment type="cofactor">
    <cofactor evidence="14">
        <name>Mg(2+)</name>
        <dbReference type="ChEBI" id="CHEBI:18420"/>
    </cofactor>
    <cofactor evidence="14">
        <name>Mn(2+)</name>
        <dbReference type="ChEBI" id="CHEBI:29035"/>
    </cofactor>
    <text evidence="14">Divalent metal cations. Prefers magnesium or manganese.</text>
</comment>
<evidence type="ECO:0000256" key="6">
    <source>
        <dbReference type="ARBA" id="ARBA00023027"/>
    </source>
</evidence>
<dbReference type="Pfam" id="PF03949">
    <property type="entry name" value="Malic_M"/>
    <property type="match status" value="1"/>
</dbReference>
<dbReference type="RefSeq" id="WP_206658255.1">
    <property type="nucleotide sequence ID" value="NZ_CP071182.1"/>
</dbReference>
<keyword evidence="19" id="KW-1185">Reference proteome</keyword>
<keyword evidence="7" id="KW-0464">Manganese</keyword>
<evidence type="ECO:0000256" key="12">
    <source>
        <dbReference type="PIRSR" id="PIRSR000106-1"/>
    </source>
</evidence>
<dbReference type="InterPro" id="IPR046346">
    <property type="entry name" value="Aminoacid_DH-like_N_sf"/>
</dbReference>
<dbReference type="SMART" id="SM01274">
    <property type="entry name" value="malic"/>
    <property type="match status" value="1"/>
</dbReference>
<evidence type="ECO:0000256" key="4">
    <source>
        <dbReference type="ARBA" id="ARBA00011738"/>
    </source>
</evidence>
<dbReference type="GO" id="GO:0030145">
    <property type="term" value="F:manganese ion binding"/>
    <property type="evidence" value="ECO:0007669"/>
    <property type="project" value="UniProtKB-ARBA"/>
</dbReference>
<dbReference type="Pfam" id="PF00390">
    <property type="entry name" value="malic"/>
    <property type="match status" value="1"/>
</dbReference>
<dbReference type="InterPro" id="IPR012302">
    <property type="entry name" value="Malic_NAD-bd"/>
</dbReference>
<dbReference type="PIRSF" id="PIRSF000106">
    <property type="entry name" value="ME"/>
    <property type="match status" value="1"/>
</dbReference>
<dbReference type="GO" id="GO:0016616">
    <property type="term" value="F:oxidoreductase activity, acting on the CH-OH group of donors, NAD or NADP as acceptor"/>
    <property type="evidence" value="ECO:0007669"/>
    <property type="project" value="InterPro"/>
</dbReference>
<dbReference type="EC" id="4.1.1.101" evidence="10"/>
<dbReference type="NCBIfam" id="NF010052">
    <property type="entry name" value="PRK13529.1"/>
    <property type="match status" value="1"/>
</dbReference>
<dbReference type="SUPFAM" id="SSF51735">
    <property type="entry name" value="NAD(P)-binding Rossmann-fold domains"/>
    <property type="match status" value="1"/>
</dbReference>
<sequence>MRRWCVSESGEVETSLRGAEVLKTPLVNKGTAFTLEEREDLGLKGLLPPQVLTIDEQARRAYEQYSAQSNDLFKHVYLMALRDRNEVLFYRLLTQHMAEMIPIIYTPTVGTAIQRYSHEYQRSRGVYLSIDDPDGIAEAFRNFGADADDVDLIVATDGERILGIGDWGVGGIEISNGKLAVYVAAAGIHPDRVIPVVLDVGTNNERLLNDPFYIGNRHSRVRGKRYDEFIDAYVNIASQLFPKALLHWEDFAIQNARPILERYRNTYRTFNDDIQGTGAISLAAVLAGVKASRISLPDHRIVIFGAGSAGVGIAEQIRNAMVQQGLSEREANRRFWLVDRPGLLIHEYEHLRDFQKPFARAREEVTGWTVTLQDQGISFFEVIRQVKPTILIGTSTVAGAFTKEIVQEMAVHVDNPIILPMSNPTSSSEAKPADLIEWTSGRVLVAAGSPFEPVRYNNVRYTIGLANNAFVFPGIGLGTIVSGARLVTGAMIEAAAYAVAGMVDVNRQGASLLPSIEDLRVVSATVAVAVANAAVADGVATVQHEDMIQAVQEAMWQPTYLRMRPRTVLQQPAEC</sequence>
<feature type="binding site" evidence="14">
    <location>
        <position position="273"/>
    </location>
    <ligand>
        <name>a divalent metal cation</name>
        <dbReference type="ChEBI" id="CHEBI:60240"/>
    </ligand>
</feature>
<evidence type="ECO:0000256" key="15">
    <source>
        <dbReference type="RuleBase" id="RU003427"/>
    </source>
</evidence>
<evidence type="ECO:0000256" key="7">
    <source>
        <dbReference type="ARBA" id="ARBA00023211"/>
    </source>
</evidence>
<dbReference type="Gene3D" id="3.40.50.720">
    <property type="entry name" value="NAD(P)-binding Rossmann-like Domain"/>
    <property type="match status" value="1"/>
</dbReference>
<dbReference type="FunFam" id="3.40.50.10380:FF:000001">
    <property type="entry name" value="NAD-dependent malic enzyme"/>
    <property type="match status" value="1"/>
</dbReference>
<organism evidence="18 19">
    <name type="scientific">Alicyclobacillus mengziensis</name>
    <dbReference type="NCBI Taxonomy" id="2931921"/>
    <lineage>
        <taxon>Bacteria</taxon>
        <taxon>Bacillati</taxon>
        <taxon>Bacillota</taxon>
        <taxon>Bacilli</taxon>
        <taxon>Bacillales</taxon>
        <taxon>Alicyclobacillaceae</taxon>
        <taxon>Alicyclobacillus</taxon>
    </lineage>
</organism>
<evidence type="ECO:0000256" key="11">
    <source>
        <dbReference type="ARBA" id="ARBA00074565"/>
    </source>
</evidence>
<evidence type="ECO:0000256" key="13">
    <source>
        <dbReference type="PIRSR" id="PIRSR000106-2"/>
    </source>
</evidence>
<evidence type="ECO:0000256" key="2">
    <source>
        <dbReference type="ARBA" id="ARBA00001936"/>
    </source>
</evidence>
<evidence type="ECO:0000259" key="17">
    <source>
        <dbReference type="SMART" id="SM01274"/>
    </source>
</evidence>
<feature type="binding site" evidence="13">
    <location>
        <position position="467"/>
    </location>
    <ligand>
        <name>(S)-malate</name>
        <dbReference type="ChEBI" id="CHEBI:15589"/>
    </ligand>
</feature>
<name>A0A9X7W1J8_9BACL</name>
<dbReference type="FunFam" id="3.40.50.720:FF:000182">
    <property type="entry name" value="NAD-dependent malic enzyme"/>
    <property type="match status" value="1"/>
</dbReference>
<accession>A0A9X7W1J8</accession>
<comment type="cofactor">
    <cofactor evidence="1">
        <name>NAD(+)</name>
        <dbReference type="ChEBI" id="CHEBI:57540"/>
    </cofactor>
</comment>
<dbReference type="GO" id="GO:0051287">
    <property type="term" value="F:NAD binding"/>
    <property type="evidence" value="ECO:0007669"/>
    <property type="project" value="InterPro"/>
</dbReference>
<dbReference type="EMBL" id="CP071182">
    <property type="protein sequence ID" value="QSO48939.1"/>
    <property type="molecule type" value="Genomic_DNA"/>
</dbReference>
<dbReference type="KEGG" id="afx:JZ786_08325"/>